<comment type="subunit">
    <text evidence="10">Homodimer.</text>
</comment>
<dbReference type="PANTHER" id="PTHR43725">
    <property type="entry name" value="UDP-GLUCOSE 4-EPIMERASE"/>
    <property type="match status" value="1"/>
</dbReference>
<dbReference type="GO" id="GO:0003978">
    <property type="term" value="F:UDP-glucose 4-epimerase activity"/>
    <property type="evidence" value="ECO:0007669"/>
    <property type="project" value="UniProtKB-UniRule"/>
</dbReference>
<evidence type="ECO:0000259" key="11">
    <source>
        <dbReference type="Pfam" id="PF01370"/>
    </source>
</evidence>
<evidence type="ECO:0000256" key="2">
    <source>
        <dbReference type="ARBA" id="ARBA00001911"/>
    </source>
</evidence>
<keyword evidence="9 10" id="KW-0119">Carbohydrate metabolism</keyword>
<keyword evidence="7 10" id="KW-0520">NAD</keyword>
<dbReference type="Gene3D" id="3.90.25.10">
    <property type="entry name" value="UDP-galactose 4-epimerase, domain 1"/>
    <property type="match status" value="1"/>
</dbReference>
<evidence type="ECO:0000256" key="3">
    <source>
        <dbReference type="ARBA" id="ARBA00004947"/>
    </source>
</evidence>
<dbReference type="Pfam" id="PF01370">
    <property type="entry name" value="Epimerase"/>
    <property type="match status" value="1"/>
</dbReference>
<feature type="domain" description="NAD-dependent epimerase/dehydratase" evidence="11">
    <location>
        <begin position="3"/>
        <end position="250"/>
    </location>
</feature>
<dbReference type="CDD" id="cd05247">
    <property type="entry name" value="UDP_G4E_1_SDR_e"/>
    <property type="match status" value="1"/>
</dbReference>
<proteinExistence type="inferred from homology"/>
<evidence type="ECO:0000256" key="7">
    <source>
        <dbReference type="ARBA" id="ARBA00023027"/>
    </source>
</evidence>
<dbReference type="RefSeq" id="WP_321396663.1">
    <property type="nucleotide sequence ID" value="NZ_CP139487.1"/>
</dbReference>
<evidence type="ECO:0000256" key="9">
    <source>
        <dbReference type="ARBA" id="ARBA00023277"/>
    </source>
</evidence>
<accession>A0AAX4HR33</accession>
<sequence length="337" mass="37432">MRILVTGGAGYIGSHTVRDLINSGHTVTVLDNLSKGHQEAVDPRASFIVGNLSNQDLIIRTLQAHKIEVVMHFAGLTDVRESVHEPYKYYFTNFSLTLNLLSAMIKAGVKNLVYSSSAAIYGNPDLIPIVENEHPEPITPYGRSKLMAETAIEDFSHAYNLNYIILRYFNVAGASTDSVLGEDHHPESHLIPRILHAAQEEGVVEVFGTDYQTPDGTCIRDFVHVLDVSRAHVLAVDHLRPGIKEVFNIGSDRGFSVKEVITACEKATGKKIGTIELKRRVGDPAILIANSQKIRKVLKWLPLYPSIDTIVAHSWHWHSSHPEGHAEIFKDSSQIQH</sequence>
<dbReference type="EMBL" id="CP139487">
    <property type="protein sequence ID" value="WPU65692.1"/>
    <property type="molecule type" value="Genomic_DNA"/>
</dbReference>
<comment type="catalytic activity">
    <reaction evidence="1 10">
        <text>UDP-alpha-D-glucose = UDP-alpha-D-galactose</text>
        <dbReference type="Rhea" id="RHEA:22168"/>
        <dbReference type="ChEBI" id="CHEBI:58885"/>
        <dbReference type="ChEBI" id="CHEBI:66914"/>
        <dbReference type="EC" id="5.1.3.2"/>
    </reaction>
</comment>
<evidence type="ECO:0000256" key="5">
    <source>
        <dbReference type="ARBA" id="ARBA00013189"/>
    </source>
</evidence>
<keyword evidence="8 10" id="KW-0413">Isomerase</keyword>
<dbReference type="KEGG" id="psti:SOO65_02935"/>
<name>A0AAX4HR33_9BACT</name>
<evidence type="ECO:0000256" key="10">
    <source>
        <dbReference type="RuleBase" id="RU366046"/>
    </source>
</evidence>
<comment type="cofactor">
    <cofactor evidence="2 10">
        <name>NAD(+)</name>
        <dbReference type="ChEBI" id="CHEBI:57540"/>
    </cofactor>
</comment>
<dbReference type="InterPro" id="IPR036291">
    <property type="entry name" value="NAD(P)-bd_dom_sf"/>
</dbReference>
<evidence type="ECO:0000313" key="12">
    <source>
        <dbReference type="EMBL" id="WPU65692.1"/>
    </source>
</evidence>
<dbReference type="NCBIfam" id="TIGR01179">
    <property type="entry name" value="galE"/>
    <property type="match status" value="1"/>
</dbReference>
<reference evidence="12 13" key="1">
    <citation type="submission" date="2023-11" db="EMBL/GenBank/DDBJ databases">
        <title>Peredibacter starrii A3.12.</title>
        <authorList>
            <person name="Mitchell R.J."/>
        </authorList>
    </citation>
    <scope>NUCLEOTIDE SEQUENCE [LARGE SCALE GENOMIC DNA]</scope>
    <source>
        <strain evidence="12 13">A3.12</strain>
    </source>
</reference>
<evidence type="ECO:0000256" key="1">
    <source>
        <dbReference type="ARBA" id="ARBA00000083"/>
    </source>
</evidence>
<dbReference type="EC" id="5.1.3.2" evidence="5 10"/>
<comment type="similarity">
    <text evidence="4 10">Belongs to the NAD(P)-dependent epimerase/dehydratase family.</text>
</comment>
<dbReference type="SUPFAM" id="SSF51735">
    <property type="entry name" value="NAD(P)-binding Rossmann-fold domains"/>
    <property type="match status" value="1"/>
</dbReference>
<comment type="pathway">
    <text evidence="3 10">Carbohydrate metabolism; galactose metabolism.</text>
</comment>
<evidence type="ECO:0000256" key="8">
    <source>
        <dbReference type="ARBA" id="ARBA00023235"/>
    </source>
</evidence>
<dbReference type="Gene3D" id="3.40.50.720">
    <property type="entry name" value="NAD(P)-binding Rossmann-like Domain"/>
    <property type="match status" value="1"/>
</dbReference>
<dbReference type="Proteomes" id="UP001324634">
    <property type="component" value="Chromosome"/>
</dbReference>
<dbReference type="InterPro" id="IPR005886">
    <property type="entry name" value="UDP_G4E"/>
</dbReference>
<dbReference type="AlphaFoldDB" id="A0AAX4HR33"/>
<evidence type="ECO:0000256" key="6">
    <source>
        <dbReference type="ARBA" id="ARBA00018569"/>
    </source>
</evidence>
<protein>
    <recommendedName>
        <fullName evidence="6 10">UDP-glucose 4-epimerase</fullName>
        <ecNumber evidence="5 10">5.1.3.2</ecNumber>
    </recommendedName>
</protein>
<dbReference type="InterPro" id="IPR001509">
    <property type="entry name" value="Epimerase_deHydtase"/>
</dbReference>
<dbReference type="GO" id="GO:0006012">
    <property type="term" value="P:galactose metabolic process"/>
    <property type="evidence" value="ECO:0007669"/>
    <property type="project" value="InterPro"/>
</dbReference>
<gene>
    <name evidence="12" type="primary">galE</name>
    <name evidence="12" type="ORF">SOO65_02935</name>
</gene>
<evidence type="ECO:0000313" key="13">
    <source>
        <dbReference type="Proteomes" id="UP001324634"/>
    </source>
</evidence>
<evidence type="ECO:0000256" key="4">
    <source>
        <dbReference type="ARBA" id="ARBA00007637"/>
    </source>
</evidence>
<organism evidence="12 13">
    <name type="scientific">Peredibacter starrii</name>
    <dbReference type="NCBI Taxonomy" id="28202"/>
    <lineage>
        <taxon>Bacteria</taxon>
        <taxon>Pseudomonadati</taxon>
        <taxon>Bdellovibrionota</taxon>
        <taxon>Bacteriovoracia</taxon>
        <taxon>Bacteriovoracales</taxon>
        <taxon>Bacteriovoracaceae</taxon>
        <taxon>Peredibacter</taxon>
    </lineage>
</organism>
<dbReference type="PANTHER" id="PTHR43725:SF53">
    <property type="entry name" value="UDP-ARABINOSE 4-EPIMERASE 1"/>
    <property type="match status" value="1"/>
</dbReference>
<keyword evidence="13" id="KW-1185">Reference proteome</keyword>